<dbReference type="Pfam" id="PF00233">
    <property type="entry name" value="PDEase_I"/>
    <property type="match status" value="1"/>
</dbReference>
<keyword evidence="2" id="KW-0378">Hydrolase</keyword>
<evidence type="ECO:0000256" key="2">
    <source>
        <dbReference type="ARBA" id="ARBA00022801"/>
    </source>
</evidence>
<sequence length="350" mass="41366">MNQDKEISKDAFDVIIRTVQDRKDFGSKSMEDLPMNLFSYRFFHLEEISLADGISAAIKTILRDSRFSLLGVSPETLDSFFSFSFFHMLPHKYHNLDHLINTLYFGDFILQRLEKKYSLPIMDKMCLMIALVLHDIGHPGEKNREKIERLSSLYGNSDETMSFELIHATICKRIISKYRHALFGDLEDEEMREKLNFIKEMIFATDLKMNKEIIEEFNTKYFEERKGRKIRNKAAGEISEIELKMIVKIADLGSCYKDYRIFNKNSIAFWSEMYDDDNYRRTLQDISEDVNLLEKISIPLADSFSLVFEDFRFLYNQALSNLEEHKKYYKRLEEEWKSGPPPGRDKMSLK</sequence>
<name>E0S9E0_ENCIT</name>
<dbReference type="GO" id="GO:0046872">
    <property type="term" value="F:metal ion binding"/>
    <property type="evidence" value="ECO:0007669"/>
    <property type="project" value="UniProtKB-KW"/>
</dbReference>
<dbReference type="AlphaFoldDB" id="E0S9E0"/>
<keyword evidence="1" id="KW-0479">Metal-binding</keyword>
<dbReference type="VEuPathDB" id="MicrosporidiaDB:Eint_090750"/>
<gene>
    <name evidence="4" type="ORF">Eint_090750</name>
</gene>
<evidence type="ECO:0000313" key="5">
    <source>
        <dbReference type="Proteomes" id="UP000002313"/>
    </source>
</evidence>
<feature type="domain" description="PDEase" evidence="3">
    <location>
        <begin position="8"/>
        <end position="350"/>
    </location>
</feature>
<evidence type="ECO:0000256" key="1">
    <source>
        <dbReference type="ARBA" id="ARBA00022723"/>
    </source>
</evidence>
<dbReference type="EMBL" id="CP001950">
    <property type="protein sequence ID" value="ADM12204.1"/>
    <property type="molecule type" value="Genomic_DNA"/>
</dbReference>
<dbReference type="PROSITE" id="PS51845">
    <property type="entry name" value="PDEASE_I_2"/>
    <property type="match status" value="1"/>
</dbReference>
<evidence type="ECO:0000259" key="3">
    <source>
        <dbReference type="PROSITE" id="PS51845"/>
    </source>
</evidence>
<dbReference type="SUPFAM" id="SSF109604">
    <property type="entry name" value="HD-domain/PDEase-like"/>
    <property type="match status" value="1"/>
</dbReference>
<dbReference type="RefSeq" id="XP_003073564.1">
    <property type="nucleotide sequence ID" value="XM_003073518.1"/>
</dbReference>
<accession>E0S9E0</accession>
<dbReference type="InterPro" id="IPR003607">
    <property type="entry name" value="HD/PDEase_dom"/>
</dbReference>
<protein>
    <recommendedName>
        <fullName evidence="3">PDEase domain-containing protein</fullName>
    </recommendedName>
</protein>
<keyword evidence="5" id="KW-1185">Reference proteome</keyword>
<dbReference type="Proteomes" id="UP000002313">
    <property type="component" value="Chromosome IX"/>
</dbReference>
<reference evidence="4 5" key="1">
    <citation type="journal article" date="2010" name="Nat. Commun.">
        <title>The complete sequence of the smallest known nuclear genome from the microsporidian Encephalitozoon intestinalis.</title>
        <authorList>
            <person name="Corradi N."/>
            <person name="Pombert J.-F."/>
            <person name="Farinelli L."/>
            <person name="Didier E.S."/>
            <person name="Keeling P.J."/>
        </authorList>
    </citation>
    <scope>NUCLEOTIDE SEQUENCE [LARGE SCALE GENOMIC DNA]</scope>
    <source>
        <strain evidence="4 5">ATCC 50506</strain>
    </source>
</reference>
<dbReference type="KEGG" id="ein:Eint_090750"/>
<dbReference type="GO" id="GO:0007165">
    <property type="term" value="P:signal transduction"/>
    <property type="evidence" value="ECO:0007669"/>
    <property type="project" value="InterPro"/>
</dbReference>
<reference evidence="4 5" key="2">
    <citation type="journal article" date="2012" name="Proc. Natl. Acad. Sci. U.S.A.">
        <title>Gain and loss of multiple functionally related, horizontally transferred genes in the reduced genomes of two microsporidian parasites.</title>
        <authorList>
            <person name="Pombert J.-F."/>
            <person name="Selman M."/>
            <person name="Burki F."/>
            <person name="Bardell F.T."/>
            <person name="Farinelli L."/>
            <person name="Solter L.F."/>
            <person name="Whitman D.W."/>
            <person name="Weiss L.M."/>
            <person name="Corradi N."/>
            <person name="Keeling P.J."/>
        </authorList>
    </citation>
    <scope>NUCLEOTIDE SEQUENCE [LARGE SCALE GENOMIC DNA]</scope>
    <source>
        <strain evidence="4 5">ATCC 50506</strain>
    </source>
</reference>
<dbReference type="PANTHER" id="PTHR11347">
    <property type="entry name" value="CYCLIC NUCLEOTIDE PHOSPHODIESTERASE"/>
    <property type="match status" value="1"/>
</dbReference>
<dbReference type="GO" id="GO:0004114">
    <property type="term" value="F:3',5'-cyclic-nucleotide phosphodiesterase activity"/>
    <property type="evidence" value="ECO:0007669"/>
    <property type="project" value="InterPro"/>
</dbReference>
<dbReference type="CDD" id="cd00077">
    <property type="entry name" value="HDc"/>
    <property type="match status" value="1"/>
</dbReference>
<dbReference type="Gene3D" id="1.10.1300.10">
    <property type="entry name" value="3'5'-cyclic nucleotide phosphodiesterase, catalytic domain"/>
    <property type="match status" value="1"/>
</dbReference>
<proteinExistence type="predicted"/>
<organism evidence="4 5">
    <name type="scientific">Encephalitozoon intestinalis (strain ATCC 50506)</name>
    <name type="common">Microsporidian parasite</name>
    <name type="synonym">Septata intestinalis</name>
    <dbReference type="NCBI Taxonomy" id="876142"/>
    <lineage>
        <taxon>Eukaryota</taxon>
        <taxon>Fungi</taxon>
        <taxon>Fungi incertae sedis</taxon>
        <taxon>Microsporidia</taxon>
        <taxon>Unikaryonidae</taxon>
        <taxon>Encephalitozoon</taxon>
    </lineage>
</organism>
<dbReference type="OrthoDB" id="295473at2759"/>
<dbReference type="GeneID" id="9698395"/>
<dbReference type="InterPro" id="IPR002073">
    <property type="entry name" value="PDEase_catalytic_dom"/>
</dbReference>
<evidence type="ECO:0000313" key="4">
    <source>
        <dbReference type="EMBL" id="ADM12204.1"/>
    </source>
</evidence>
<dbReference type="HOGENOM" id="CLU_824126_0_0_1"/>
<dbReference type="InterPro" id="IPR036971">
    <property type="entry name" value="PDEase_catalytic_dom_sf"/>
</dbReference>